<dbReference type="InterPro" id="IPR014756">
    <property type="entry name" value="Ig_E-set"/>
</dbReference>
<dbReference type="SUPFAM" id="SSF81296">
    <property type="entry name" value="E set domains"/>
    <property type="match status" value="1"/>
</dbReference>
<protein>
    <recommendedName>
        <fullName evidence="1">Arrestin C-terminal-like domain-containing protein</fullName>
    </recommendedName>
</protein>
<evidence type="ECO:0000259" key="1">
    <source>
        <dbReference type="Pfam" id="PF02752"/>
    </source>
</evidence>
<dbReference type="Proteomes" id="UP001152803">
    <property type="component" value="Unassembled WGS sequence"/>
</dbReference>
<dbReference type="InterPro" id="IPR011022">
    <property type="entry name" value="Arrestin_C-like"/>
</dbReference>
<sequence>MPNSTGVWGDQMLQIPANTPLTISNCQILEVDYYLLVSLKIPNGVNLKVIIPLQGAVLSLLYFRAHLHECWSGEEGLCSRRNDSDHRRVRELLFPDNHSHGNTRTDADLEGRHLMPNSTGVWGDQMLRIPANTPLTISNCQILEVDYYLQVSLKIPNGVNLKVIIPLVICSIPVYRPPADF</sequence>
<keyword evidence="3" id="KW-1185">Reference proteome</keyword>
<dbReference type="OrthoDB" id="2333384at2759"/>
<dbReference type="InterPro" id="IPR050357">
    <property type="entry name" value="Arrestin_domain-protein"/>
</dbReference>
<dbReference type="PANTHER" id="PTHR11188">
    <property type="entry name" value="ARRESTIN DOMAIN CONTAINING PROTEIN"/>
    <property type="match status" value="1"/>
</dbReference>
<gene>
    <name evidence="2" type="ORF">COCON_G00154480</name>
</gene>
<dbReference type="InterPro" id="IPR014752">
    <property type="entry name" value="Arrestin-like_C"/>
</dbReference>
<accession>A0A9Q1HUU3</accession>
<dbReference type="GO" id="GO:0015031">
    <property type="term" value="P:protein transport"/>
    <property type="evidence" value="ECO:0007669"/>
    <property type="project" value="TreeGrafter"/>
</dbReference>
<dbReference type="PANTHER" id="PTHR11188:SF17">
    <property type="entry name" value="FI21816P1"/>
    <property type="match status" value="1"/>
</dbReference>
<reference evidence="2" key="1">
    <citation type="journal article" date="2023" name="Science">
        <title>Genome structures resolve the early diversification of teleost fishes.</title>
        <authorList>
            <person name="Parey E."/>
            <person name="Louis A."/>
            <person name="Montfort J."/>
            <person name="Bouchez O."/>
            <person name="Roques C."/>
            <person name="Iampietro C."/>
            <person name="Lluch J."/>
            <person name="Castinel A."/>
            <person name="Donnadieu C."/>
            <person name="Desvignes T."/>
            <person name="Floi Bucao C."/>
            <person name="Jouanno E."/>
            <person name="Wen M."/>
            <person name="Mejri S."/>
            <person name="Dirks R."/>
            <person name="Jansen H."/>
            <person name="Henkel C."/>
            <person name="Chen W.J."/>
            <person name="Zahm M."/>
            <person name="Cabau C."/>
            <person name="Klopp C."/>
            <person name="Thompson A.W."/>
            <person name="Robinson-Rechavi M."/>
            <person name="Braasch I."/>
            <person name="Lecointre G."/>
            <person name="Bobe J."/>
            <person name="Postlethwait J.H."/>
            <person name="Berthelot C."/>
            <person name="Roest Crollius H."/>
            <person name="Guiguen Y."/>
        </authorList>
    </citation>
    <scope>NUCLEOTIDE SEQUENCE</scope>
    <source>
        <strain evidence="2">Concon-B</strain>
    </source>
</reference>
<dbReference type="GO" id="GO:0005737">
    <property type="term" value="C:cytoplasm"/>
    <property type="evidence" value="ECO:0007669"/>
    <property type="project" value="TreeGrafter"/>
</dbReference>
<evidence type="ECO:0000313" key="3">
    <source>
        <dbReference type="Proteomes" id="UP001152803"/>
    </source>
</evidence>
<organism evidence="2 3">
    <name type="scientific">Conger conger</name>
    <name type="common">Conger eel</name>
    <name type="synonym">Muraena conger</name>
    <dbReference type="NCBI Taxonomy" id="82655"/>
    <lineage>
        <taxon>Eukaryota</taxon>
        <taxon>Metazoa</taxon>
        <taxon>Chordata</taxon>
        <taxon>Craniata</taxon>
        <taxon>Vertebrata</taxon>
        <taxon>Euteleostomi</taxon>
        <taxon>Actinopterygii</taxon>
        <taxon>Neopterygii</taxon>
        <taxon>Teleostei</taxon>
        <taxon>Anguilliformes</taxon>
        <taxon>Congridae</taxon>
        <taxon>Conger</taxon>
    </lineage>
</organism>
<dbReference type="EMBL" id="JAFJMO010000011">
    <property type="protein sequence ID" value="KAJ8262991.1"/>
    <property type="molecule type" value="Genomic_DNA"/>
</dbReference>
<name>A0A9Q1HUU3_CONCO</name>
<dbReference type="GO" id="GO:0007399">
    <property type="term" value="P:nervous system development"/>
    <property type="evidence" value="ECO:0007669"/>
    <property type="project" value="UniProtKB-ARBA"/>
</dbReference>
<comment type="caution">
    <text evidence="2">The sequence shown here is derived from an EMBL/GenBank/DDBJ whole genome shotgun (WGS) entry which is preliminary data.</text>
</comment>
<evidence type="ECO:0000313" key="2">
    <source>
        <dbReference type="EMBL" id="KAJ8262991.1"/>
    </source>
</evidence>
<dbReference type="Pfam" id="PF02752">
    <property type="entry name" value="Arrestin_C"/>
    <property type="match status" value="1"/>
</dbReference>
<dbReference type="Gene3D" id="2.60.40.640">
    <property type="match status" value="2"/>
</dbReference>
<proteinExistence type="predicted"/>
<feature type="domain" description="Arrestin C-terminal-like" evidence="1">
    <location>
        <begin position="98"/>
        <end position="173"/>
    </location>
</feature>
<dbReference type="AlphaFoldDB" id="A0A9Q1HUU3"/>